<protein>
    <submittedName>
        <fullName evidence="1">Uncharacterized protein</fullName>
    </submittedName>
</protein>
<reference evidence="1" key="2">
    <citation type="journal article" date="2015" name="Data Brief">
        <title>Shoot transcriptome of the giant reed, Arundo donax.</title>
        <authorList>
            <person name="Barrero R.A."/>
            <person name="Guerrero F.D."/>
            <person name="Moolhuijzen P."/>
            <person name="Goolsby J.A."/>
            <person name="Tidwell J."/>
            <person name="Bellgard S.E."/>
            <person name="Bellgard M.I."/>
        </authorList>
    </citation>
    <scope>NUCLEOTIDE SEQUENCE</scope>
    <source>
        <tissue evidence="1">Shoot tissue taken approximately 20 cm above the soil surface</tissue>
    </source>
</reference>
<evidence type="ECO:0000313" key="1">
    <source>
        <dbReference type="EMBL" id="JAD56243.1"/>
    </source>
</evidence>
<dbReference type="AlphaFoldDB" id="A0A0A9SBK5"/>
<reference evidence="1" key="1">
    <citation type="submission" date="2014-09" db="EMBL/GenBank/DDBJ databases">
        <authorList>
            <person name="Magalhaes I.L.F."/>
            <person name="Oliveira U."/>
            <person name="Santos F.R."/>
            <person name="Vidigal T.H.D.A."/>
            <person name="Brescovit A.D."/>
            <person name="Santos A.J."/>
        </authorList>
    </citation>
    <scope>NUCLEOTIDE SEQUENCE</scope>
    <source>
        <tissue evidence="1">Shoot tissue taken approximately 20 cm above the soil surface</tissue>
    </source>
</reference>
<accession>A0A0A9SBK5</accession>
<proteinExistence type="predicted"/>
<dbReference type="EMBL" id="GBRH01241652">
    <property type="protein sequence ID" value="JAD56243.1"/>
    <property type="molecule type" value="Transcribed_RNA"/>
</dbReference>
<sequence>MTWYQTVKFKNQHGIPPIYEHNTLVTLRCSPEFKFAGHLEQHMVLPSKANDIYKFLLKSRALTD</sequence>
<name>A0A0A9SBK5_ARUDO</name>
<organism evidence="1">
    <name type="scientific">Arundo donax</name>
    <name type="common">Giant reed</name>
    <name type="synonym">Donax arundinaceus</name>
    <dbReference type="NCBI Taxonomy" id="35708"/>
    <lineage>
        <taxon>Eukaryota</taxon>
        <taxon>Viridiplantae</taxon>
        <taxon>Streptophyta</taxon>
        <taxon>Embryophyta</taxon>
        <taxon>Tracheophyta</taxon>
        <taxon>Spermatophyta</taxon>
        <taxon>Magnoliopsida</taxon>
        <taxon>Liliopsida</taxon>
        <taxon>Poales</taxon>
        <taxon>Poaceae</taxon>
        <taxon>PACMAD clade</taxon>
        <taxon>Arundinoideae</taxon>
        <taxon>Arundineae</taxon>
        <taxon>Arundo</taxon>
    </lineage>
</organism>